<evidence type="ECO:0000256" key="4">
    <source>
        <dbReference type="ARBA" id="ARBA00022670"/>
    </source>
</evidence>
<proteinExistence type="inferred from homology"/>
<dbReference type="InterPro" id="IPR022398">
    <property type="entry name" value="Peptidase_S8_His-AS"/>
</dbReference>
<gene>
    <name evidence="12" type="ORF">HYH02_012046</name>
</gene>
<dbReference type="PRINTS" id="PR01217">
    <property type="entry name" value="PRICHEXTENSN"/>
</dbReference>
<feature type="compositionally biased region" description="Gly residues" evidence="9">
    <location>
        <begin position="714"/>
        <end position="730"/>
    </location>
</feature>
<keyword evidence="5" id="KW-0732">Signal</keyword>
<comment type="similarity">
    <text evidence="1 8">Belongs to the peptidase S8 family.</text>
</comment>
<protein>
    <recommendedName>
        <fullName evidence="14">Peptidase S8/S53 domain-containing protein</fullName>
    </recommendedName>
</protein>
<dbReference type="InterPro" id="IPR023827">
    <property type="entry name" value="Peptidase_S8_Asp-AS"/>
</dbReference>
<dbReference type="InterPro" id="IPR046450">
    <property type="entry name" value="PA_dom_sf"/>
</dbReference>
<feature type="compositionally biased region" description="Pro residues" evidence="9">
    <location>
        <begin position="575"/>
        <end position="590"/>
    </location>
</feature>
<feature type="compositionally biased region" description="Low complexity" evidence="9">
    <location>
        <begin position="545"/>
        <end position="574"/>
    </location>
</feature>
<comment type="caution">
    <text evidence="12">The sequence shown here is derived from an EMBL/GenBank/DDBJ whole genome shotgun (WGS) entry which is preliminary data.</text>
</comment>
<reference evidence="12" key="1">
    <citation type="journal article" date="2020" name="bioRxiv">
        <title>Comparative genomics of Chlamydomonas.</title>
        <authorList>
            <person name="Craig R.J."/>
            <person name="Hasan A.R."/>
            <person name="Ness R.W."/>
            <person name="Keightley P.D."/>
        </authorList>
    </citation>
    <scope>NUCLEOTIDE SEQUENCE</scope>
    <source>
        <strain evidence="12">CCAP 11/173</strain>
    </source>
</reference>
<keyword evidence="2" id="KW-0134">Cell wall</keyword>
<evidence type="ECO:0008006" key="14">
    <source>
        <dbReference type="Google" id="ProtNLM"/>
    </source>
</evidence>
<dbReference type="Pfam" id="PF02225">
    <property type="entry name" value="PA"/>
    <property type="match status" value="1"/>
</dbReference>
<dbReference type="PROSITE" id="PS00138">
    <property type="entry name" value="SUBTILASE_SER"/>
    <property type="match status" value="1"/>
</dbReference>
<dbReference type="SUPFAM" id="SSF52025">
    <property type="entry name" value="PA domain"/>
    <property type="match status" value="1"/>
</dbReference>
<dbReference type="EMBL" id="JAEHOD010000054">
    <property type="protein sequence ID" value="KAG2435049.1"/>
    <property type="molecule type" value="Genomic_DNA"/>
</dbReference>
<dbReference type="InterPro" id="IPR000209">
    <property type="entry name" value="Peptidase_S8/S53_dom"/>
</dbReference>
<dbReference type="OrthoDB" id="534433at2759"/>
<dbReference type="InterPro" id="IPR023828">
    <property type="entry name" value="Peptidase_S8_Ser-AS"/>
</dbReference>
<name>A0A835T770_9CHLO</name>
<keyword evidence="7 8" id="KW-0720">Serine protease</keyword>
<dbReference type="PANTHER" id="PTHR43806">
    <property type="entry name" value="PEPTIDASE S8"/>
    <property type="match status" value="1"/>
</dbReference>
<feature type="active site" description="Charge relay system" evidence="8">
    <location>
        <position position="845"/>
    </location>
</feature>
<evidence type="ECO:0000256" key="7">
    <source>
        <dbReference type="ARBA" id="ARBA00022825"/>
    </source>
</evidence>
<feature type="region of interest" description="Disordered" evidence="9">
    <location>
        <begin position="1134"/>
        <end position="1155"/>
    </location>
</feature>
<evidence type="ECO:0000313" key="13">
    <source>
        <dbReference type="Proteomes" id="UP000613740"/>
    </source>
</evidence>
<dbReference type="PROSITE" id="PS00137">
    <property type="entry name" value="SUBTILASE_HIS"/>
    <property type="match status" value="1"/>
</dbReference>
<dbReference type="SUPFAM" id="SSF52743">
    <property type="entry name" value="Subtilisin-like"/>
    <property type="match status" value="1"/>
</dbReference>
<dbReference type="GO" id="GO:0006508">
    <property type="term" value="P:proteolysis"/>
    <property type="evidence" value="ECO:0007669"/>
    <property type="project" value="UniProtKB-KW"/>
</dbReference>
<keyword evidence="4 8" id="KW-0645">Protease</keyword>
<dbReference type="InterPro" id="IPR050131">
    <property type="entry name" value="Peptidase_S8_subtilisin-like"/>
</dbReference>
<dbReference type="PROSITE" id="PS51892">
    <property type="entry name" value="SUBTILASE"/>
    <property type="match status" value="1"/>
</dbReference>
<evidence type="ECO:0000259" key="10">
    <source>
        <dbReference type="Pfam" id="PF00082"/>
    </source>
</evidence>
<feature type="domain" description="PA" evidence="11">
    <location>
        <begin position="390"/>
        <end position="477"/>
    </location>
</feature>
<dbReference type="Pfam" id="PF00082">
    <property type="entry name" value="Peptidase_S8"/>
    <property type="match status" value="2"/>
</dbReference>
<sequence>MPATPATSSGIQEVATNHVLPDRFLVKLRPKSGKLSTRGSSSVQSRAQQIVGRMRTAKLSVRLTHEFSTAWEGFGLQADDVDSALAALDEEYEVLSIYPVTWLPAPDSSVFEVDAAALRGVFAVADASAPTNGTTARLAAGGFKRLDGWDVKVGIVDTGVDYRHPALGGGFGPGFKVAYGRDFAGDAFKPGGVPTPDSDPMDCAGHGTHVAGVIAGSYTSADWSFAGVAPGVTLGAYKVFGCSGGTTSELVVAALDAAAADGMQVINLSLGDEGAWGGPVAESAARLAGLGVLVVAAVGNAGPSGLFMPTSTASASGVLGVAAVQSRAAPVAATLTVSGVRAARAAGRDFAIAAAFGDVGSLANAVVRPSDAALIAGVAAVPGSAASTGSADGCSPAALGDVRGAVALLAAGGCSASIKAAVAAARGAVGVLLYGDTNTVVGEVSLAPLRSAPGGAGWLSPTNPYGIPLLVTDTESGQVLYDAYRTMAESLQLLSPPPVPPPSPGPPSPKPPVPSPKPGNGNGNGNQQSSAPTPNPTPVVIPALSSPSPAQGAGQGQGSQTRESSPSIAAASLSSPPPSPQPPSPGPPKPGNSGSAPAKSPSPPPFPPPPSPPPPVGKPPPSPPPPSPPPPSPPPPPPPSPPPPSPPPPSPPPKKSSPPPPSPSPSREDDHSDDNATPPPVEELSQLGGGSPSPSKSGSNSGSSGSSGSNSGKGNSGNGNSGNGNNGNGKGGRRMRHRLMLQQQDQGQQQQQQQQGRGAQPPPPSRPARRRRQLMQGRPSEPLLPTVVMVTGSLASPFSSWGPTPDLRIEPTLAAPGGAVLSTVPIVTRAGGSRSSGYAYLSGTSQSAPYVAAAAALFLQANKARQVSAAQVEAALLLTAKPLPNLRPTAAAVDAAASAPSPATAAAGTAAAVPASVLRVGGGVVDVAAMATNLVDLSPSKLELGSGLLGRGNLTFNLDAVNRAAAPITFRLLHLAAATIDGGVLMTVDRSIGAGGPNNSRTAGPFLPAELPYGAAAVAFSSTRARVIDTVTLPGRGRVRFRVTLGLADWVSSSAKLLLSGYLVLEPVPPPAAAAAADPAVAAAALQPPLYVPYMGATAPLTDVPVLLPSLPGGMTDPTGEWWWDDSASGLSITDNSPPAAASPPPADGEDNLAASPAPLPAPLFSYALSGPRASLPSLALFLQRQPAAQELRLHSATYGGQYLGYVSLTSQPLRRPDDGAPLTLAWRGTYVDINRKREVQVVPGDYFFVVRMRRPAAAPDGPLTAGSTLPVDEWRSPVFRLTRT</sequence>
<feature type="compositionally biased region" description="Low complexity" evidence="9">
    <location>
        <begin position="692"/>
        <end position="713"/>
    </location>
</feature>
<evidence type="ECO:0000256" key="9">
    <source>
        <dbReference type="SAM" id="MobiDB-lite"/>
    </source>
</evidence>
<evidence type="ECO:0000259" key="11">
    <source>
        <dbReference type="Pfam" id="PF02225"/>
    </source>
</evidence>
<keyword evidence="13" id="KW-1185">Reference proteome</keyword>
<dbReference type="Gene3D" id="3.40.50.200">
    <property type="entry name" value="Peptidase S8/S53 domain"/>
    <property type="match status" value="2"/>
</dbReference>
<dbReference type="GO" id="GO:0004252">
    <property type="term" value="F:serine-type endopeptidase activity"/>
    <property type="evidence" value="ECO:0007669"/>
    <property type="project" value="UniProtKB-UniRule"/>
</dbReference>
<dbReference type="Proteomes" id="UP000613740">
    <property type="component" value="Unassembled WGS sequence"/>
</dbReference>
<dbReference type="GO" id="GO:0008240">
    <property type="term" value="F:tripeptidyl-peptidase activity"/>
    <property type="evidence" value="ECO:0007669"/>
    <property type="project" value="TreeGrafter"/>
</dbReference>
<keyword evidence="6 8" id="KW-0378">Hydrolase</keyword>
<organism evidence="12 13">
    <name type="scientific">Chlamydomonas schloesseri</name>
    <dbReference type="NCBI Taxonomy" id="2026947"/>
    <lineage>
        <taxon>Eukaryota</taxon>
        <taxon>Viridiplantae</taxon>
        <taxon>Chlorophyta</taxon>
        <taxon>core chlorophytes</taxon>
        <taxon>Chlorophyceae</taxon>
        <taxon>CS clade</taxon>
        <taxon>Chlamydomonadales</taxon>
        <taxon>Chlamydomonadaceae</taxon>
        <taxon>Chlamydomonas</taxon>
    </lineage>
</organism>
<evidence type="ECO:0000256" key="8">
    <source>
        <dbReference type="PROSITE-ProRule" id="PRU01240"/>
    </source>
</evidence>
<evidence type="ECO:0000256" key="5">
    <source>
        <dbReference type="ARBA" id="ARBA00022729"/>
    </source>
</evidence>
<dbReference type="PANTHER" id="PTHR43806:SF14">
    <property type="entry name" value="TRIPEPTIDYL-PEPTIDASE 2"/>
    <property type="match status" value="1"/>
</dbReference>
<evidence type="ECO:0000256" key="3">
    <source>
        <dbReference type="ARBA" id="ARBA00022525"/>
    </source>
</evidence>
<dbReference type="GO" id="GO:0005829">
    <property type="term" value="C:cytosol"/>
    <property type="evidence" value="ECO:0007669"/>
    <property type="project" value="TreeGrafter"/>
</dbReference>
<dbReference type="PROSITE" id="PS00136">
    <property type="entry name" value="SUBTILASE_ASP"/>
    <property type="match status" value="1"/>
</dbReference>
<dbReference type="InterPro" id="IPR036852">
    <property type="entry name" value="Peptidase_S8/S53_dom_sf"/>
</dbReference>
<feature type="active site" description="Charge relay system" evidence="8">
    <location>
        <position position="157"/>
    </location>
</feature>
<keyword evidence="3" id="KW-0964">Secreted</keyword>
<evidence type="ECO:0000256" key="2">
    <source>
        <dbReference type="ARBA" id="ARBA00022512"/>
    </source>
</evidence>
<feature type="region of interest" description="Disordered" evidence="9">
    <location>
        <begin position="493"/>
        <end position="783"/>
    </location>
</feature>
<feature type="compositionally biased region" description="Low complexity" evidence="9">
    <location>
        <begin position="740"/>
        <end position="759"/>
    </location>
</feature>
<feature type="domain" description="Peptidase S8/S53" evidence="10">
    <location>
        <begin position="792"/>
        <end position="883"/>
    </location>
</feature>
<accession>A0A835T770</accession>
<evidence type="ECO:0000256" key="1">
    <source>
        <dbReference type="ARBA" id="ARBA00011073"/>
    </source>
</evidence>
<evidence type="ECO:0000256" key="6">
    <source>
        <dbReference type="ARBA" id="ARBA00022801"/>
    </source>
</evidence>
<feature type="active site" description="Charge relay system" evidence="8">
    <location>
        <position position="206"/>
    </location>
</feature>
<feature type="compositionally biased region" description="Pro residues" evidence="9">
    <location>
        <begin position="495"/>
        <end position="517"/>
    </location>
</feature>
<dbReference type="InterPro" id="IPR003137">
    <property type="entry name" value="PA_domain"/>
</dbReference>
<evidence type="ECO:0000313" key="12">
    <source>
        <dbReference type="EMBL" id="KAG2435049.1"/>
    </source>
</evidence>
<feature type="compositionally biased region" description="Pro residues" evidence="9">
    <location>
        <begin position="600"/>
        <end position="664"/>
    </location>
</feature>
<feature type="domain" description="Peptidase S8/S53" evidence="10">
    <location>
        <begin position="150"/>
        <end position="342"/>
    </location>
</feature>